<keyword evidence="1" id="KW-0732">Signal</keyword>
<name>A0AAV3XQV4_9CYAN</name>
<evidence type="ECO:0000313" key="4">
    <source>
        <dbReference type="Proteomes" id="UP001050975"/>
    </source>
</evidence>
<dbReference type="SUPFAM" id="SSF160574">
    <property type="entry name" value="BT0923-like"/>
    <property type="match status" value="1"/>
</dbReference>
<proteinExistence type="predicted"/>
<dbReference type="EMBL" id="BLAY01000277">
    <property type="protein sequence ID" value="GET43996.1"/>
    <property type="molecule type" value="Genomic_DNA"/>
</dbReference>
<accession>A0AAV3XQV4</accession>
<protein>
    <recommendedName>
        <fullName evidence="2">Putative beta-lactamase-inhibitor-like PepSY-like domain-containing protein</fullName>
    </recommendedName>
</protein>
<feature type="chain" id="PRO_5043450138" description="Putative beta-lactamase-inhibitor-like PepSY-like domain-containing protein" evidence="1">
    <location>
        <begin position="32"/>
        <end position="162"/>
    </location>
</feature>
<dbReference type="Pfam" id="PF11396">
    <property type="entry name" value="PepSY_like"/>
    <property type="match status" value="1"/>
</dbReference>
<sequence length="162" mass="18398">MAYFFLHRLFKSRLGSLAVIGGISSTLMLTACNKASNTQSTQVPPTVQSAFAAKYPGVNPRWESQPYGYEAIFQKNGIEYEAEFSKDGKWLETEYEVPENQFSTLVLNRVKKEYPGYKITKREIELTPRGTFYEVEVEGGGKQIERYYDERGNPAPNSNEDA</sequence>
<dbReference type="Gene3D" id="3.10.450.360">
    <property type="match status" value="1"/>
</dbReference>
<evidence type="ECO:0000256" key="1">
    <source>
        <dbReference type="SAM" id="SignalP"/>
    </source>
</evidence>
<keyword evidence="4" id="KW-1185">Reference proteome</keyword>
<dbReference type="AlphaFoldDB" id="A0AAV3XQV4"/>
<dbReference type="InterPro" id="IPR021533">
    <property type="entry name" value="PepSY-like"/>
</dbReference>
<reference evidence="3" key="1">
    <citation type="submission" date="2019-10" db="EMBL/GenBank/DDBJ databases">
        <title>Draft genome sequece of Microseira wollei NIES-4236.</title>
        <authorList>
            <person name="Yamaguchi H."/>
            <person name="Suzuki S."/>
            <person name="Kawachi M."/>
        </authorList>
    </citation>
    <scope>NUCLEOTIDE SEQUENCE</scope>
    <source>
        <strain evidence="3">NIES-4236</strain>
    </source>
</reference>
<comment type="caution">
    <text evidence="3">The sequence shown here is derived from an EMBL/GenBank/DDBJ whole genome shotgun (WGS) entry which is preliminary data.</text>
</comment>
<evidence type="ECO:0000313" key="3">
    <source>
        <dbReference type="EMBL" id="GET43996.1"/>
    </source>
</evidence>
<evidence type="ECO:0000259" key="2">
    <source>
        <dbReference type="Pfam" id="PF11396"/>
    </source>
</evidence>
<feature type="signal peptide" evidence="1">
    <location>
        <begin position="1"/>
        <end position="31"/>
    </location>
</feature>
<organism evidence="3 4">
    <name type="scientific">Microseira wollei NIES-4236</name>
    <dbReference type="NCBI Taxonomy" id="2530354"/>
    <lineage>
        <taxon>Bacteria</taxon>
        <taxon>Bacillati</taxon>
        <taxon>Cyanobacteriota</taxon>
        <taxon>Cyanophyceae</taxon>
        <taxon>Oscillatoriophycideae</taxon>
        <taxon>Aerosakkonematales</taxon>
        <taxon>Aerosakkonemataceae</taxon>
        <taxon>Microseira</taxon>
    </lineage>
</organism>
<dbReference type="Proteomes" id="UP001050975">
    <property type="component" value="Unassembled WGS sequence"/>
</dbReference>
<gene>
    <name evidence="3" type="ORF">MiSe_88220</name>
</gene>
<feature type="domain" description="Putative beta-lactamase-inhibitor-like PepSY-like" evidence="2">
    <location>
        <begin position="68"/>
        <end position="153"/>
    </location>
</feature>
<dbReference type="RefSeq" id="WP_226593391.1">
    <property type="nucleotide sequence ID" value="NZ_BLAY01000277.1"/>
</dbReference>